<gene>
    <name evidence="2" type="ORF">DDZ15_12505</name>
</gene>
<keyword evidence="3" id="KW-1185">Reference proteome</keyword>
<accession>A0A316TSQ6</accession>
<dbReference type="RefSeq" id="WP_109647437.1">
    <property type="nucleotide sequence ID" value="NZ_QGGB01000008.1"/>
</dbReference>
<keyword evidence="1" id="KW-0732">Signal</keyword>
<sequence>MIKTVRLTAIAVLLIFSTVTLSHAQEDGGDPLKYRKWRVTLINPLGTNGVDALDYTAKYSINILGGAHGGLDGAEIGGFFNYTRHYSAGMQLAGFANISSGRMEGLQIAGFMNGSSRAMSGLQISGFANLAGRSVSGLQVSGFVNGSRASMDGLLVTGGLNLAGTSASGLHVAGIGTLAGQHIDGLIISGVLTASKGSLSGLAVSGVLNSSQSMDGLAAAGILNLSKRMSGLQAAPINIAETASGVQIGLINLAREFEGAPVGLISLYGNGRKNVDFRFSDGGFTDIGINLGTYRVYNMLFAGYNPLLTRDVYRVGVAVGMEKPLSDAFRNMTDSSLFINQELSYTHHIEGSWSWDKNGIWSYKYLLGKRFGNGLSLYAGPTFNLQIVRTSIEGANEYTWYSFWSPSGHGRDYRFWVGFTTGIRIFKQEVVPSSISQW</sequence>
<protein>
    <submittedName>
        <fullName evidence="2">Uncharacterized protein</fullName>
    </submittedName>
</protein>
<feature type="chain" id="PRO_5016303650" evidence="1">
    <location>
        <begin position="25"/>
        <end position="438"/>
    </location>
</feature>
<comment type="caution">
    <text evidence="2">The sequence shown here is derived from an EMBL/GenBank/DDBJ whole genome shotgun (WGS) entry which is preliminary data.</text>
</comment>
<reference evidence="2 3" key="1">
    <citation type="submission" date="2018-05" db="EMBL/GenBank/DDBJ databases">
        <title>Rhodohalobacter halophilus gen. nov., sp. nov., a moderately halophilic member of the family Balneolaceae.</title>
        <authorList>
            <person name="Liu Z.-W."/>
        </authorList>
    </citation>
    <scope>NUCLEOTIDE SEQUENCE [LARGE SCALE GENOMIC DNA]</scope>
    <source>
        <strain evidence="2 3">8A47</strain>
    </source>
</reference>
<evidence type="ECO:0000313" key="2">
    <source>
        <dbReference type="EMBL" id="PWN05995.1"/>
    </source>
</evidence>
<dbReference type="OrthoDB" id="5505971at2"/>
<dbReference type="Proteomes" id="UP000245533">
    <property type="component" value="Unassembled WGS sequence"/>
</dbReference>
<evidence type="ECO:0000313" key="3">
    <source>
        <dbReference type="Proteomes" id="UP000245533"/>
    </source>
</evidence>
<organism evidence="2 3">
    <name type="scientific">Rhodohalobacter mucosus</name>
    <dbReference type="NCBI Taxonomy" id="2079485"/>
    <lineage>
        <taxon>Bacteria</taxon>
        <taxon>Pseudomonadati</taxon>
        <taxon>Balneolota</taxon>
        <taxon>Balneolia</taxon>
        <taxon>Balneolales</taxon>
        <taxon>Balneolaceae</taxon>
        <taxon>Rhodohalobacter</taxon>
    </lineage>
</organism>
<proteinExistence type="predicted"/>
<name>A0A316TSQ6_9BACT</name>
<evidence type="ECO:0000256" key="1">
    <source>
        <dbReference type="SAM" id="SignalP"/>
    </source>
</evidence>
<dbReference type="EMBL" id="QGGB01000008">
    <property type="protein sequence ID" value="PWN05995.1"/>
    <property type="molecule type" value="Genomic_DNA"/>
</dbReference>
<feature type="signal peptide" evidence="1">
    <location>
        <begin position="1"/>
        <end position="24"/>
    </location>
</feature>
<dbReference type="AlphaFoldDB" id="A0A316TSQ6"/>